<feature type="domain" description="Cobalamin adenosyltransferase-like" evidence="14">
    <location>
        <begin position="3"/>
        <end position="165"/>
    </location>
</feature>
<dbReference type="GO" id="GO:0008817">
    <property type="term" value="F:corrinoid adenosyltransferase activity"/>
    <property type="evidence" value="ECO:0007669"/>
    <property type="project" value="UniProtKB-EC"/>
</dbReference>
<accession>A0A1W1YF45</accession>
<dbReference type="PANTHER" id="PTHR12213">
    <property type="entry name" value="CORRINOID ADENOSYLTRANSFERASE"/>
    <property type="match status" value="1"/>
</dbReference>
<dbReference type="NCBIfam" id="TIGR00636">
    <property type="entry name" value="PduO_Nterm"/>
    <property type="match status" value="1"/>
</dbReference>
<dbReference type="EC" id="2.5.1.17" evidence="3"/>
<protein>
    <recommendedName>
        <fullName evidence="4">Corrinoid adenosyltransferase</fullName>
        <ecNumber evidence="3">2.5.1.17</ecNumber>
    </recommendedName>
    <alternativeName>
        <fullName evidence="9">Cob(II)alamin adenosyltransferase</fullName>
    </alternativeName>
    <alternativeName>
        <fullName evidence="11">Cob(II)yrinic acid a,c-diamide adenosyltransferase</fullName>
    </alternativeName>
    <alternativeName>
        <fullName evidence="10">Cobinamide/cobalamin adenosyltransferase</fullName>
    </alternativeName>
</protein>
<dbReference type="SUPFAM" id="SSF89028">
    <property type="entry name" value="Cobalamin adenosyltransferase-like"/>
    <property type="match status" value="1"/>
</dbReference>
<evidence type="ECO:0000256" key="13">
    <source>
        <dbReference type="ARBA" id="ARBA00048692"/>
    </source>
</evidence>
<dbReference type="Proteomes" id="UP000192738">
    <property type="component" value="Unassembled WGS sequence"/>
</dbReference>
<dbReference type="InterPro" id="IPR036451">
    <property type="entry name" value="CblAdoTrfase-like_sf"/>
</dbReference>
<evidence type="ECO:0000256" key="8">
    <source>
        <dbReference type="ARBA" id="ARBA00022840"/>
    </source>
</evidence>
<keyword evidence="5" id="KW-0169">Cobalamin biosynthesis</keyword>
<evidence type="ECO:0000313" key="16">
    <source>
        <dbReference type="Proteomes" id="UP000192738"/>
    </source>
</evidence>
<dbReference type="RefSeq" id="WP_084573792.1">
    <property type="nucleotide sequence ID" value="NZ_CP155572.1"/>
</dbReference>
<dbReference type="STRING" id="112901.SAMN04488500_101279"/>
<dbReference type="Pfam" id="PF03928">
    <property type="entry name" value="HbpS-like"/>
    <property type="match status" value="1"/>
</dbReference>
<comment type="catalytic activity">
    <reaction evidence="12">
        <text>2 cob(II)yrinate a,c diamide + reduced [electron-transfer flavoprotein] + 2 ATP = 2 adenosylcob(III)yrinate a,c-diamide + 2 triphosphate + oxidized [electron-transfer flavoprotein] + 3 H(+)</text>
        <dbReference type="Rhea" id="RHEA:11528"/>
        <dbReference type="Rhea" id="RHEA-COMP:10685"/>
        <dbReference type="Rhea" id="RHEA-COMP:10686"/>
        <dbReference type="ChEBI" id="CHEBI:15378"/>
        <dbReference type="ChEBI" id="CHEBI:18036"/>
        <dbReference type="ChEBI" id="CHEBI:30616"/>
        <dbReference type="ChEBI" id="CHEBI:57692"/>
        <dbReference type="ChEBI" id="CHEBI:58307"/>
        <dbReference type="ChEBI" id="CHEBI:58503"/>
        <dbReference type="ChEBI" id="CHEBI:58537"/>
        <dbReference type="EC" id="2.5.1.17"/>
    </reaction>
</comment>
<evidence type="ECO:0000256" key="7">
    <source>
        <dbReference type="ARBA" id="ARBA00022741"/>
    </source>
</evidence>
<dbReference type="InterPro" id="IPR038084">
    <property type="entry name" value="PduO/GlcC-like_sf"/>
</dbReference>
<dbReference type="Gene3D" id="1.20.1200.10">
    <property type="entry name" value="Cobalamin adenosyltransferase-like"/>
    <property type="match status" value="1"/>
</dbReference>
<dbReference type="InterPro" id="IPR016030">
    <property type="entry name" value="CblAdoTrfase-like"/>
</dbReference>
<comment type="catalytic activity">
    <reaction evidence="13">
        <text>2 cob(II)alamin + reduced [electron-transfer flavoprotein] + 2 ATP = 2 adenosylcob(III)alamin + 2 triphosphate + oxidized [electron-transfer flavoprotein] + 3 H(+)</text>
        <dbReference type="Rhea" id="RHEA:28671"/>
        <dbReference type="Rhea" id="RHEA-COMP:10685"/>
        <dbReference type="Rhea" id="RHEA-COMP:10686"/>
        <dbReference type="ChEBI" id="CHEBI:15378"/>
        <dbReference type="ChEBI" id="CHEBI:16304"/>
        <dbReference type="ChEBI" id="CHEBI:18036"/>
        <dbReference type="ChEBI" id="CHEBI:18408"/>
        <dbReference type="ChEBI" id="CHEBI:30616"/>
        <dbReference type="ChEBI" id="CHEBI:57692"/>
        <dbReference type="ChEBI" id="CHEBI:58307"/>
        <dbReference type="EC" id="2.5.1.17"/>
    </reaction>
</comment>
<evidence type="ECO:0000256" key="9">
    <source>
        <dbReference type="ARBA" id="ARBA00031529"/>
    </source>
</evidence>
<keyword evidence="8" id="KW-0067">ATP-binding</keyword>
<dbReference type="PANTHER" id="PTHR12213:SF0">
    <property type="entry name" value="CORRINOID ADENOSYLTRANSFERASE MMAB"/>
    <property type="match status" value="1"/>
</dbReference>
<evidence type="ECO:0000256" key="10">
    <source>
        <dbReference type="ARBA" id="ARBA00033334"/>
    </source>
</evidence>
<evidence type="ECO:0000256" key="6">
    <source>
        <dbReference type="ARBA" id="ARBA00022679"/>
    </source>
</evidence>
<keyword evidence="16" id="KW-1185">Reference proteome</keyword>
<comment type="similarity">
    <text evidence="2">Belongs to the Cob(I)alamin adenosyltransferase family.</text>
</comment>
<dbReference type="SUPFAM" id="SSF143744">
    <property type="entry name" value="GlcG-like"/>
    <property type="match status" value="1"/>
</dbReference>
<evidence type="ECO:0000313" key="15">
    <source>
        <dbReference type="EMBL" id="SMC34754.1"/>
    </source>
</evidence>
<evidence type="ECO:0000256" key="2">
    <source>
        <dbReference type="ARBA" id="ARBA00007487"/>
    </source>
</evidence>
<keyword evidence="7" id="KW-0547">Nucleotide-binding</keyword>
<sequence>MKVYTKTGDEGKTSLLSKERVFKDSIRVHAYGTVDEANAAMGLGKSLTDKEWVIDIIHPIQQELILLNADLATDSVTGSNNYRITPTHVERLESIIDTLEQQRIPQPYFVTPGGTSASAALDLARTIVRRAERCIVRLRRTETVPTPVALYLNRLSDLLFVLARCVEQEELVAKVTKAVKQVLQSLEQKDGGKDVMLEKAKKMIEAAEKKAIEIGVPMVIAVVDNGGNLVAQERMDNALLASVSIALNKAYTAVALKMGTDQAAAVSQPGQMLYGLNTTDGCRMIVFGGGFPIWENGVLVGGIGVSGGSVDDDMAVAKAGLAAY</sequence>
<evidence type="ECO:0000259" key="14">
    <source>
        <dbReference type="Pfam" id="PF01923"/>
    </source>
</evidence>
<evidence type="ECO:0000256" key="4">
    <source>
        <dbReference type="ARBA" id="ARBA00020963"/>
    </source>
</evidence>
<evidence type="ECO:0000256" key="5">
    <source>
        <dbReference type="ARBA" id="ARBA00022573"/>
    </source>
</evidence>
<dbReference type="GO" id="GO:0005524">
    <property type="term" value="F:ATP binding"/>
    <property type="evidence" value="ECO:0007669"/>
    <property type="project" value="UniProtKB-KW"/>
</dbReference>
<dbReference type="Pfam" id="PF01923">
    <property type="entry name" value="Cob_adeno_trans"/>
    <property type="match status" value="1"/>
</dbReference>
<comment type="pathway">
    <text evidence="1">Cofactor biosynthesis; adenosylcobalamin biosynthesis; adenosylcobalamin from cob(II)yrinate a,c-diamide: step 2/7.</text>
</comment>
<dbReference type="Gene3D" id="3.30.450.150">
    <property type="entry name" value="Haem-degrading domain"/>
    <property type="match status" value="1"/>
</dbReference>
<dbReference type="InterPro" id="IPR029499">
    <property type="entry name" value="PduO-typ"/>
</dbReference>
<reference evidence="15 16" key="1">
    <citation type="submission" date="2017-04" db="EMBL/GenBank/DDBJ databases">
        <authorList>
            <person name="Afonso C.L."/>
            <person name="Miller P.J."/>
            <person name="Scott M.A."/>
            <person name="Spackman E."/>
            <person name="Goraichik I."/>
            <person name="Dimitrov K.M."/>
            <person name="Suarez D.L."/>
            <person name="Swayne D.E."/>
        </authorList>
    </citation>
    <scope>NUCLEOTIDE SEQUENCE [LARGE SCALE GENOMIC DNA]</scope>
    <source>
        <strain evidence="15 16">DSM 5090</strain>
    </source>
</reference>
<dbReference type="OrthoDB" id="9778896at2"/>
<evidence type="ECO:0000256" key="1">
    <source>
        <dbReference type="ARBA" id="ARBA00005121"/>
    </source>
</evidence>
<dbReference type="EMBL" id="FWXI01000001">
    <property type="protein sequence ID" value="SMC34754.1"/>
    <property type="molecule type" value="Genomic_DNA"/>
</dbReference>
<dbReference type="AlphaFoldDB" id="A0A1W1YF45"/>
<organism evidence="15 16">
    <name type="scientific">Sporomusa malonica</name>
    <dbReference type="NCBI Taxonomy" id="112901"/>
    <lineage>
        <taxon>Bacteria</taxon>
        <taxon>Bacillati</taxon>
        <taxon>Bacillota</taxon>
        <taxon>Negativicutes</taxon>
        <taxon>Selenomonadales</taxon>
        <taxon>Sporomusaceae</taxon>
        <taxon>Sporomusa</taxon>
    </lineage>
</organism>
<dbReference type="GO" id="GO:0009236">
    <property type="term" value="P:cobalamin biosynthetic process"/>
    <property type="evidence" value="ECO:0007669"/>
    <property type="project" value="UniProtKB-KW"/>
</dbReference>
<evidence type="ECO:0000256" key="12">
    <source>
        <dbReference type="ARBA" id="ARBA00048555"/>
    </source>
</evidence>
<proteinExistence type="inferred from homology"/>
<gene>
    <name evidence="15" type="ORF">SAMN04488500_101279</name>
</gene>
<evidence type="ECO:0000256" key="3">
    <source>
        <dbReference type="ARBA" id="ARBA00012454"/>
    </source>
</evidence>
<keyword evidence="6 15" id="KW-0808">Transferase</keyword>
<evidence type="ECO:0000256" key="11">
    <source>
        <dbReference type="ARBA" id="ARBA00033354"/>
    </source>
</evidence>
<name>A0A1W1YF45_9FIRM</name>
<dbReference type="InterPro" id="IPR005624">
    <property type="entry name" value="PduO/GlcC-like"/>
</dbReference>